<feature type="binding site" evidence="11">
    <location>
        <position position="110"/>
    </location>
    <ligand>
        <name>substrate</name>
    </ligand>
</feature>
<keyword evidence="6" id="KW-0520">NAD</keyword>
<dbReference type="RefSeq" id="XP_064701905.1">
    <property type="nucleotide sequence ID" value="XM_064852000.1"/>
</dbReference>
<evidence type="ECO:0000256" key="12">
    <source>
        <dbReference type="PIRSR" id="PIRSR000097-3"/>
    </source>
</evidence>
<comment type="pathway">
    <text evidence="1">Carbohydrate metabolism; D-xylose degradation.</text>
</comment>
<evidence type="ECO:0000313" key="14">
    <source>
        <dbReference type="EMBL" id="KAK5046311.1"/>
    </source>
</evidence>
<dbReference type="EC" id="1.1.1.307" evidence="3"/>
<proteinExistence type="inferred from homology"/>
<dbReference type="FunFam" id="3.20.20.100:FF:000007">
    <property type="entry name" value="NAD(P)H-dependent D-xylose reductase xyl1"/>
    <property type="match status" value="1"/>
</dbReference>
<dbReference type="SUPFAM" id="SSF51430">
    <property type="entry name" value="NAD(P)-linked oxidoreductase"/>
    <property type="match status" value="1"/>
</dbReference>
<evidence type="ECO:0000256" key="8">
    <source>
        <dbReference type="ARBA" id="ARBA00047534"/>
    </source>
</evidence>
<comment type="catalytic activity">
    <reaction evidence="8">
        <text>xylitol + NADP(+) = D-xylose + NADPH + H(+)</text>
        <dbReference type="Rhea" id="RHEA:27445"/>
        <dbReference type="ChEBI" id="CHEBI:15378"/>
        <dbReference type="ChEBI" id="CHEBI:17151"/>
        <dbReference type="ChEBI" id="CHEBI:53455"/>
        <dbReference type="ChEBI" id="CHEBI:57783"/>
        <dbReference type="ChEBI" id="CHEBI:58349"/>
        <dbReference type="EC" id="1.1.1.307"/>
    </reaction>
</comment>
<evidence type="ECO:0000256" key="5">
    <source>
        <dbReference type="ARBA" id="ARBA00023002"/>
    </source>
</evidence>
<evidence type="ECO:0000256" key="9">
    <source>
        <dbReference type="ARBA" id="ARBA00049485"/>
    </source>
</evidence>
<comment type="similarity">
    <text evidence="2">Belongs to the aldo/keto reductase family.</text>
</comment>
<dbReference type="GO" id="GO:0016491">
    <property type="term" value="F:oxidoreductase activity"/>
    <property type="evidence" value="ECO:0007669"/>
    <property type="project" value="UniProtKB-KW"/>
</dbReference>
<sequence>MTDIHFKLNTGAKIPALGLGTWQSPEGQVRAAVAHAIKVGYRHIDCAYVYGNENEVGEGIKEGLAAAGISRADLFITTKLWCTYHTRAEQNLDMSLKSLGLDYVDLYLMHWPVAMNPNGNHEKFPKLPDGSRDLVRDRSHVDTYKDMEKLVKTGKVKAIGVSNYSKKFLEELLPKVDTVPAVNQIENHPLLPQQDVVDFCKEKGTLVTAYSPLGSTGSPLFQDPHVIKLAEQKGVNPGTILLSYPIARGVVVIPKSVTPSRIEDNKKIVALSEDDLASLAEISKDGVTRYIYPEFGVDFGFPDKS</sequence>
<keyword evidence="15" id="KW-1185">Reference proteome</keyword>
<dbReference type="PANTHER" id="PTHR11732">
    <property type="entry name" value="ALDO/KETO REDUCTASE"/>
    <property type="match status" value="1"/>
</dbReference>
<feature type="site" description="Lowers pKa of active site Tyr" evidence="12">
    <location>
        <position position="79"/>
    </location>
</feature>
<name>A0AAV9MX80_9EURO</name>
<evidence type="ECO:0000313" key="15">
    <source>
        <dbReference type="Proteomes" id="UP001358417"/>
    </source>
</evidence>
<dbReference type="InterPro" id="IPR020471">
    <property type="entry name" value="AKR"/>
</dbReference>
<evidence type="ECO:0000256" key="6">
    <source>
        <dbReference type="ARBA" id="ARBA00023027"/>
    </source>
</evidence>
<protein>
    <recommendedName>
        <fullName evidence="3">D-xylose reductase [NAD(P)H]</fullName>
        <ecNumber evidence="3">1.1.1.307</ecNumber>
    </recommendedName>
</protein>
<evidence type="ECO:0000256" key="7">
    <source>
        <dbReference type="ARBA" id="ARBA00025065"/>
    </source>
</evidence>
<dbReference type="InterPro" id="IPR018170">
    <property type="entry name" value="Aldo/ket_reductase_CS"/>
</dbReference>
<dbReference type="PRINTS" id="PR00069">
    <property type="entry name" value="ALDKETRDTASE"/>
</dbReference>
<dbReference type="PIRSF" id="PIRSF000097">
    <property type="entry name" value="AKR"/>
    <property type="match status" value="1"/>
</dbReference>
<dbReference type="InterPro" id="IPR023210">
    <property type="entry name" value="NADP_OxRdtase_dom"/>
</dbReference>
<dbReference type="Gene3D" id="3.20.20.100">
    <property type="entry name" value="NADP-dependent oxidoreductase domain"/>
    <property type="match status" value="1"/>
</dbReference>
<evidence type="ECO:0000256" key="11">
    <source>
        <dbReference type="PIRSR" id="PIRSR000097-2"/>
    </source>
</evidence>
<dbReference type="InterPro" id="IPR036812">
    <property type="entry name" value="NAD(P)_OxRdtase_dom_sf"/>
</dbReference>
<comment type="function">
    <text evidence="7">Catalyzes the initial reaction in the xylose utilization pathway by reducing D-xylose into xylitol. Xylose is a major component of hemicelluloses such as xylan. Most fungi utilize D-xylose via three enzymatic reactions, xylose reductase (XR), xylitol dehydrogenase (XDH), and xylulokinase, to form xylulose 5-phosphate, which enters pentose phosphate pathway.</text>
</comment>
<accession>A0AAV9MX80</accession>
<keyword evidence="4" id="KW-0859">Xylose metabolism</keyword>
<dbReference type="Proteomes" id="UP001358417">
    <property type="component" value="Unassembled WGS sequence"/>
</dbReference>
<evidence type="ECO:0000256" key="3">
    <source>
        <dbReference type="ARBA" id="ARBA00012845"/>
    </source>
</evidence>
<dbReference type="PROSITE" id="PS00062">
    <property type="entry name" value="ALDOKETO_REDUCTASE_2"/>
    <property type="match status" value="1"/>
</dbReference>
<dbReference type="AlphaFoldDB" id="A0AAV9MX80"/>
<organism evidence="14 15">
    <name type="scientific">Exophiala bonariae</name>
    <dbReference type="NCBI Taxonomy" id="1690606"/>
    <lineage>
        <taxon>Eukaryota</taxon>
        <taxon>Fungi</taxon>
        <taxon>Dikarya</taxon>
        <taxon>Ascomycota</taxon>
        <taxon>Pezizomycotina</taxon>
        <taxon>Eurotiomycetes</taxon>
        <taxon>Chaetothyriomycetidae</taxon>
        <taxon>Chaetothyriales</taxon>
        <taxon>Herpotrichiellaceae</taxon>
        <taxon>Exophiala</taxon>
    </lineage>
</organism>
<gene>
    <name evidence="14" type="primary">GAR1_2</name>
    <name evidence="14" type="ORF">LTR84_008454</name>
</gene>
<comment type="caution">
    <text evidence="14">The sequence shown here is derived from an EMBL/GenBank/DDBJ whole genome shotgun (WGS) entry which is preliminary data.</text>
</comment>
<feature type="active site" description="Proton donor" evidence="10">
    <location>
        <position position="50"/>
    </location>
</feature>
<keyword evidence="5" id="KW-0560">Oxidoreductase</keyword>
<dbReference type="GeneID" id="89976617"/>
<evidence type="ECO:0000256" key="10">
    <source>
        <dbReference type="PIRSR" id="PIRSR000097-1"/>
    </source>
</evidence>
<feature type="domain" description="NADP-dependent oxidoreductase" evidence="13">
    <location>
        <begin position="17"/>
        <end position="283"/>
    </location>
</feature>
<evidence type="ECO:0000259" key="13">
    <source>
        <dbReference type="Pfam" id="PF00248"/>
    </source>
</evidence>
<dbReference type="PROSITE" id="PS00798">
    <property type="entry name" value="ALDOKETO_REDUCTASE_1"/>
    <property type="match status" value="1"/>
</dbReference>
<evidence type="ECO:0000256" key="2">
    <source>
        <dbReference type="ARBA" id="ARBA00007905"/>
    </source>
</evidence>
<evidence type="ECO:0000256" key="1">
    <source>
        <dbReference type="ARBA" id="ARBA00004722"/>
    </source>
</evidence>
<dbReference type="EMBL" id="JAVRRD010000031">
    <property type="protein sequence ID" value="KAK5046311.1"/>
    <property type="molecule type" value="Genomic_DNA"/>
</dbReference>
<evidence type="ECO:0000256" key="4">
    <source>
        <dbReference type="ARBA" id="ARBA00022629"/>
    </source>
</evidence>
<comment type="catalytic activity">
    <reaction evidence="9">
        <text>xylitol + NAD(+) = D-xylose + NADH + H(+)</text>
        <dbReference type="Rhea" id="RHEA:27441"/>
        <dbReference type="ChEBI" id="CHEBI:15378"/>
        <dbReference type="ChEBI" id="CHEBI:17151"/>
        <dbReference type="ChEBI" id="CHEBI:53455"/>
        <dbReference type="ChEBI" id="CHEBI:57540"/>
        <dbReference type="ChEBI" id="CHEBI:57945"/>
        <dbReference type="EC" id="1.1.1.307"/>
    </reaction>
</comment>
<reference evidence="14 15" key="1">
    <citation type="submission" date="2023-08" db="EMBL/GenBank/DDBJ databases">
        <title>Black Yeasts Isolated from many extreme environments.</title>
        <authorList>
            <person name="Coleine C."/>
            <person name="Stajich J.E."/>
            <person name="Selbmann L."/>
        </authorList>
    </citation>
    <scope>NUCLEOTIDE SEQUENCE [LARGE SCALE GENOMIC DNA]</scope>
    <source>
        <strain evidence="14 15">CCFEE 5792</strain>
    </source>
</reference>
<dbReference type="GO" id="GO:0042732">
    <property type="term" value="P:D-xylose metabolic process"/>
    <property type="evidence" value="ECO:0007669"/>
    <property type="project" value="UniProtKB-KW"/>
</dbReference>
<dbReference type="Pfam" id="PF00248">
    <property type="entry name" value="Aldo_ket_red"/>
    <property type="match status" value="1"/>
</dbReference>
<keyword evidence="4" id="KW-0119">Carbohydrate metabolism</keyword>